<dbReference type="EMBL" id="JBEHCU010006109">
    <property type="protein sequence ID" value="KAL1397863.1"/>
    <property type="molecule type" value="Genomic_DNA"/>
</dbReference>
<comment type="caution">
    <text evidence="2">The sequence shown here is derived from an EMBL/GenBank/DDBJ whole genome shotgun (WGS) entry which is preliminary data.</text>
</comment>
<dbReference type="SUPFAM" id="SSF56496">
    <property type="entry name" value="Fibrinogen C-terminal domain-like"/>
    <property type="match status" value="1"/>
</dbReference>
<dbReference type="AlphaFoldDB" id="A0ABD1DDV7"/>
<accession>A0ABD1DDV7</accession>
<dbReference type="Gene3D" id="4.10.530.10">
    <property type="entry name" value="Gamma-fibrinogen Carboxyl Terminal Fragment, domain 2"/>
    <property type="match status" value="1"/>
</dbReference>
<dbReference type="Gene3D" id="3.40.50.150">
    <property type="entry name" value="Vaccinia Virus protein VP39"/>
    <property type="match status" value="1"/>
</dbReference>
<dbReference type="InterPro" id="IPR014716">
    <property type="entry name" value="Fibrinogen_a/b/g_C_1"/>
</dbReference>
<dbReference type="PANTHER" id="PTHR19143:SF444">
    <property type="entry name" value="PROTEIN SCABROUS"/>
    <property type="match status" value="1"/>
</dbReference>
<dbReference type="SMART" id="SM00186">
    <property type="entry name" value="FBG"/>
    <property type="match status" value="1"/>
</dbReference>
<evidence type="ECO:0000313" key="2">
    <source>
        <dbReference type="EMBL" id="KAL1397863.1"/>
    </source>
</evidence>
<name>A0ABD1DDV7_CULPP</name>
<proteinExistence type="predicted"/>
<sequence>MEPPAFHPPSCDEAVISTNDDASYCKRSAVKLGYWKDDFLGYFVRSPERKAPEINRGYFARVKGIEMCIEKFFKAGERAAKCYRDEVLPDYGKEERLGFSLNEGVYCDQKYDKGGWTVFQNRFDGSVNFYRGWKQYESGFGDLKKEFWLGLPKLNELTYSQKFELVVLMSDWEGTSVYAKYSHILVAGAEEDYKLNSLGTYSGTAGDSLSWGVGMKWSTLDKENDISPSENCAVDYKGAWWYTGCHY</sequence>
<keyword evidence="3" id="KW-1185">Reference proteome</keyword>
<dbReference type="PANTHER" id="PTHR19143">
    <property type="entry name" value="FIBRINOGEN/TENASCIN/ANGIOPOEITIN"/>
    <property type="match status" value="1"/>
</dbReference>
<dbReference type="SUPFAM" id="SSF53335">
    <property type="entry name" value="S-adenosyl-L-methionine-dependent methyltransferases"/>
    <property type="match status" value="1"/>
</dbReference>
<gene>
    <name evidence="2" type="ORF">pipiens_002463</name>
</gene>
<dbReference type="Gene3D" id="3.90.215.10">
    <property type="entry name" value="Gamma Fibrinogen, chain A, domain 1"/>
    <property type="match status" value="1"/>
</dbReference>
<dbReference type="InterPro" id="IPR002181">
    <property type="entry name" value="Fibrinogen_a/b/g_C_dom"/>
</dbReference>
<feature type="domain" description="Fibrinogen C-terminal" evidence="1">
    <location>
        <begin position="59"/>
        <end position="247"/>
    </location>
</feature>
<reference evidence="2 3" key="1">
    <citation type="submission" date="2024-05" db="EMBL/GenBank/DDBJ databases">
        <title>Culex pipiens pipiens assembly and annotation.</title>
        <authorList>
            <person name="Alout H."/>
            <person name="Durand T."/>
        </authorList>
    </citation>
    <scope>NUCLEOTIDE SEQUENCE [LARGE SCALE GENOMIC DNA]</scope>
    <source>
        <strain evidence="2">HA-2024</strain>
        <tissue evidence="2">Whole body</tissue>
    </source>
</reference>
<feature type="non-terminal residue" evidence="2">
    <location>
        <position position="247"/>
    </location>
</feature>
<organism evidence="2 3">
    <name type="scientific">Culex pipiens pipiens</name>
    <name type="common">Northern house mosquito</name>
    <dbReference type="NCBI Taxonomy" id="38569"/>
    <lineage>
        <taxon>Eukaryota</taxon>
        <taxon>Metazoa</taxon>
        <taxon>Ecdysozoa</taxon>
        <taxon>Arthropoda</taxon>
        <taxon>Hexapoda</taxon>
        <taxon>Insecta</taxon>
        <taxon>Pterygota</taxon>
        <taxon>Neoptera</taxon>
        <taxon>Endopterygota</taxon>
        <taxon>Diptera</taxon>
        <taxon>Nematocera</taxon>
        <taxon>Culicoidea</taxon>
        <taxon>Culicidae</taxon>
        <taxon>Culicinae</taxon>
        <taxon>Culicini</taxon>
        <taxon>Culex</taxon>
        <taxon>Culex</taxon>
    </lineage>
</organism>
<protein>
    <recommendedName>
        <fullName evidence="1">Fibrinogen C-terminal domain-containing protein</fullName>
    </recommendedName>
</protein>
<dbReference type="InterPro" id="IPR036056">
    <property type="entry name" value="Fibrinogen-like_C"/>
</dbReference>
<dbReference type="InterPro" id="IPR050373">
    <property type="entry name" value="Fibrinogen_C-term_domain"/>
</dbReference>
<dbReference type="Proteomes" id="UP001562425">
    <property type="component" value="Unassembled WGS sequence"/>
</dbReference>
<dbReference type="Pfam" id="PF00147">
    <property type="entry name" value="Fibrinogen_C"/>
    <property type="match status" value="1"/>
</dbReference>
<dbReference type="InterPro" id="IPR029063">
    <property type="entry name" value="SAM-dependent_MTases_sf"/>
</dbReference>
<dbReference type="CDD" id="cd00087">
    <property type="entry name" value="FReD"/>
    <property type="match status" value="1"/>
</dbReference>
<evidence type="ECO:0000313" key="3">
    <source>
        <dbReference type="Proteomes" id="UP001562425"/>
    </source>
</evidence>
<dbReference type="PROSITE" id="PS51406">
    <property type="entry name" value="FIBRINOGEN_C_2"/>
    <property type="match status" value="1"/>
</dbReference>
<evidence type="ECO:0000259" key="1">
    <source>
        <dbReference type="PROSITE" id="PS51406"/>
    </source>
</evidence>